<name>A0A1L1PA91_HYDIT</name>
<evidence type="ECO:0000256" key="1">
    <source>
        <dbReference type="ARBA" id="ARBA00009023"/>
    </source>
</evidence>
<organism evidence="5 6">
    <name type="scientific">Hydrogenophaga intermedia</name>
    <dbReference type="NCBI Taxonomy" id="65786"/>
    <lineage>
        <taxon>Bacteria</taxon>
        <taxon>Pseudomonadati</taxon>
        <taxon>Pseudomonadota</taxon>
        <taxon>Betaproteobacteria</taxon>
        <taxon>Burkholderiales</taxon>
        <taxon>Comamonadaceae</taxon>
        <taxon>Hydrogenophaga</taxon>
    </lineage>
</organism>
<sequence precursor="true">MNTFGRFFKGALIAACALTALGASAQQARKLTYATFYGSSEFYEMSAKYFMDEVTKRTQGKVTFQPYYGGTLLKTAEMSTGLAKGAADIGAAVPAAFNPREFPLTGVVMPFISENPIAVTYAFKELMDTTPELQQEYQRNNQKLLWALASGENSLWTNKPIRTAADLKGSRIRAIIGVADGIKALGGTPISIPWVEALELVQRGGAEGVSGTPFNQAVITKVYDMAPYASNAGRMGVYTPVTWSINLDTWKSLDPATQKVMEEVAAEVPGKYFAAYEGEMNKAVEQARAATKMTYVPLDEAEVKRWQDVARPEVQKKWADMARPRYKNPQELVDKFTALTRKYEAKHPYVTGFDRLSKK</sequence>
<dbReference type="EMBL" id="CCAE010000003">
    <property type="protein sequence ID" value="CDN86340.1"/>
    <property type="molecule type" value="Genomic_DNA"/>
</dbReference>
<accession>A0A1L1PA91</accession>
<evidence type="ECO:0000313" key="6">
    <source>
        <dbReference type="Proteomes" id="UP000028878"/>
    </source>
</evidence>
<dbReference type="NCBIfam" id="NF037995">
    <property type="entry name" value="TRAP_S1"/>
    <property type="match status" value="1"/>
</dbReference>
<dbReference type="InterPro" id="IPR018389">
    <property type="entry name" value="DctP_fam"/>
</dbReference>
<dbReference type="InterPro" id="IPR038404">
    <property type="entry name" value="TRAP_DctP_sf"/>
</dbReference>
<dbReference type="PANTHER" id="PTHR33376">
    <property type="match status" value="1"/>
</dbReference>
<dbReference type="Pfam" id="PF03480">
    <property type="entry name" value="DctP"/>
    <property type="match status" value="1"/>
</dbReference>
<dbReference type="RefSeq" id="WP_009517309.1">
    <property type="nucleotide sequence ID" value="NZ_CCAE010000003.1"/>
</dbReference>
<keyword evidence="6" id="KW-1185">Reference proteome</keyword>
<dbReference type="AlphaFoldDB" id="A0A1L1PA91"/>
<dbReference type="Gene3D" id="3.40.190.170">
    <property type="entry name" value="Bacterial extracellular solute-binding protein, family 7"/>
    <property type="match status" value="1"/>
</dbReference>
<keyword evidence="2" id="KW-0813">Transport</keyword>
<gene>
    <name evidence="5" type="ORF">BN948_00741</name>
</gene>
<comment type="similarity">
    <text evidence="1">Belongs to the bacterial solute-binding protein 7 family.</text>
</comment>
<protein>
    <submittedName>
        <fullName evidence="5">Extracellular solute-binding protein, family protein 7</fullName>
    </submittedName>
</protein>
<proteinExistence type="inferred from homology"/>
<keyword evidence="3 4" id="KW-0732">Signal</keyword>
<feature type="chain" id="PRO_5009681291" evidence="4">
    <location>
        <begin position="26"/>
        <end position="359"/>
    </location>
</feature>
<dbReference type="PANTHER" id="PTHR33376:SF7">
    <property type="entry name" value="C4-DICARBOXYLATE-BINDING PROTEIN DCTB"/>
    <property type="match status" value="1"/>
</dbReference>
<evidence type="ECO:0000256" key="2">
    <source>
        <dbReference type="ARBA" id="ARBA00022448"/>
    </source>
</evidence>
<evidence type="ECO:0000256" key="4">
    <source>
        <dbReference type="SAM" id="SignalP"/>
    </source>
</evidence>
<feature type="signal peptide" evidence="4">
    <location>
        <begin position="1"/>
        <end position="25"/>
    </location>
</feature>
<dbReference type="GO" id="GO:0055085">
    <property type="term" value="P:transmembrane transport"/>
    <property type="evidence" value="ECO:0007669"/>
    <property type="project" value="InterPro"/>
</dbReference>
<reference evidence="6" key="1">
    <citation type="submission" date="2014-11" db="EMBL/GenBank/DDBJ databases">
        <title>Draft genome sequence of Hydrogenophaga intermedia S1.</title>
        <authorList>
            <person name="Gan H.M."/>
            <person name="Chew T.H."/>
            <person name="Stolz A."/>
        </authorList>
    </citation>
    <scope>NUCLEOTIDE SEQUENCE [LARGE SCALE GENOMIC DNA]</scope>
    <source>
        <strain evidence="6">S1</strain>
    </source>
</reference>
<evidence type="ECO:0000256" key="3">
    <source>
        <dbReference type="ARBA" id="ARBA00022729"/>
    </source>
</evidence>
<evidence type="ECO:0000313" key="5">
    <source>
        <dbReference type="EMBL" id="CDN86340.1"/>
    </source>
</evidence>
<dbReference type="Proteomes" id="UP000028878">
    <property type="component" value="Unassembled WGS sequence"/>
</dbReference>